<dbReference type="PANTHER" id="PTHR19854:SF1">
    <property type="entry name" value="GUANINE NUCLEOTIDE-BINDING PROTEIN SUBUNIT BETA-LIKE PROTEIN 1"/>
    <property type="match status" value="1"/>
</dbReference>
<keyword evidence="8" id="KW-1185">Reference proteome</keyword>
<dbReference type="SUPFAM" id="SSF50978">
    <property type="entry name" value="WD40 repeat-like"/>
    <property type="match status" value="1"/>
</dbReference>
<evidence type="ECO:0000256" key="3">
    <source>
        <dbReference type="ARBA" id="ARBA00037931"/>
    </source>
</evidence>
<keyword evidence="1 5" id="KW-0853">WD repeat</keyword>
<sequence length="1094" mass="119828">MPPPPTPFHILRTHHAPLSCISFNSSNTLLLAGDQDGFVSVTDLRLRRVVAYWKAHEGGVLGVEEWAGRLISEGSHGRDNVIHIYDPLPSLRGPSLAAGPTPNTRSPGIWKSLPSNSLNFCKFSLLPLHPSPRTRKNGKMKDGGAEEALLAVPNLVDSELADVYHLPSMRRLHAGVNVPKQDASGDSGGSGEGKGKAKAVDGGVEGDEVQPEGTRSGLIMSLHLGFLPVAQATEAGNTEATAGGVTGDEASSDRHLGVAMGYEDGRVEVWACASGSNPQEVGGKGWRCFSDGRGAVGPRRWELVFGAKGHNEAVMAMTATPDLSHLWTVSADHLLCHYTDKDDAGTASSWEGLCGPDNTENLFARCHAHDNPHWKAYATPAKENNSERRAFDKGLRSRLPTRIITALLTLLSSSEAAVWAMSEFTLFSLPGSDRWFLGHAGAGQIRTDVRDWRNDDKTTKILRRIRLVPDGEHTVVSLDEMTSLMNVNEATKPPYRKLHEAVKEYSRGIQQLAEFCSETMYPPEPAEGAEETQAGAEVPISTRRLSLISLTDAWGLGTHLVSEVLDWTESYREKSLEWRKAGYGQPPSLIEGTNVPQTLEDVDDQHLPTFNDAAIAIIRIAQEIKRADWAWYDDDYVYKTLNVLEDDLIGPLQSSIATVRENLGYDSTGAIPDLPEEGLISADQVEGFGNQLSGLATTLDRLKQRHGDLHRSIVRPASEEKIKELWEAGRSLEERTGSKFDTLPVKTYEMLEYMLHRTLHPEQYPEKLSGEKARQLFDYRAKRAAAKHGAGKGKGKGEGEDTDVDESTIAATELADMNLLDSEQGSIADQDEDITNVDPNNLYSLLIPLSGETDKDAATRLQAFFELRGQLSNQRAGTSVTSGTGSQSQSQRSSTGRGSSSSRPRAKKGKGRGIGSGIGSRSSTWPSQANSTTKTRSRTTKTGTIQEILARRVKRFAKDHAHAAALETSKDASRIRSQALRESIKRGIESMKEMGYDWKGDQDGDRLTEDVLSGFGHWIQENDFKSIMGEQQRGKDNDNAMWRFIKEQLSKEPTRITVARRTRSVEDLRSDLRRTDTASTADDLGDSLAALDLS</sequence>
<accession>A0A427YI70</accession>
<dbReference type="EMBL" id="RSCD01000009">
    <property type="protein sequence ID" value="RSH90773.1"/>
    <property type="molecule type" value="Genomic_DNA"/>
</dbReference>
<feature type="region of interest" description="Disordered" evidence="6">
    <location>
        <begin position="872"/>
        <end position="946"/>
    </location>
</feature>
<comment type="caution">
    <text evidence="7">The sequence shown here is derived from an EMBL/GenBank/DDBJ whole genome shotgun (WGS) entry which is preliminary data.</text>
</comment>
<evidence type="ECO:0000256" key="2">
    <source>
        <dbReference type="ARBA" id="ARBA00022737"/>
    </source>
</evidence>
<evidence type="ECO:0000256" key="1">
    <source>
        <dbReference type="ARBA" id="ARBA00022574"/>
    </source>
</evidence>
<gene>
    <name evidence="7" type="primary">ASA1</name>
    <name evidence="7" type="ORF">EHS25_009948</name>
</gene>
<evidence type="ECO:0000313" key="8">
    <source>
        <dbReference type="Proteomes" id="UP000279259"/>
    </source>
</evidence>
<dbReference type="SMART" id="SM00320">
    <property type="entry name" value="WD40"/>
    <property type="match status" value="2"/>
</dbReference>
<evidence type="ECO:0000256" key="4">
    <source>
        <dbReference type="ARBA" id="ARBA00040563"/>
    </source>
</evidence>
<dbReference type="Proteomes" id="UP000279259">
    <property type="component" value="Unassembled WGS sequence"/>
</dbReference>
<dbReference type="InterPro" id="IPR015943">
    <property type="entry name" value="WD40/YVTN_repeat-like_dom_sf"/>
</dbReference>
<organism evidence="7 8">
    <name type="scientific">Saitozyma podzolica</name>
    <dbReference type="NCBI Taxonomy" id="1890683"/>
    <lineage>
        <taxon>Eukaryota</taxon>
        <taxon>Fungi</taxon>
        <taxon>Dikarya</taxon>
        <taxon>Basidiomycota</taxon>
        <taxon>Agaricomycotina</taxon>
        <taxon>Tremellomycetes</taxon>
        <taxon>Tremellales</taxon>
        <taxon>Trimorphomycetaceae</taxon>
        <taxon>Saitozyma</taxon>
    </lineage>
</organism>
<comment type="similarity">
    <text evidence="3">Belongs to the WD repeat ASA1 family.</text>
</comment>
<feature type="region of interest" description="Disordered" evidence="6">
    <location>
        <begin position="175"/>
        <end position="212"/>
    </location>
</feature>
<evidence type="ECO:0000256" key="5">
    <source>
        <dbReference type="PROSITE-ProRule" id="PRU00221"/>
    </source>
</evidence>
<protein>
    <recommendedName>
        <fullName evidence="4">ASTRA-associated protein 1</fullName>
    </recommendedName>
</protein>
<feature type="repeat" description="WD" evidence="5">
    <location>
        <begin position="11"/>
        <end position="52"/>
    </location>
</feature>
<feature type="compositionally biased region" description="Low complexity" evidence="6">
    <location>
        <begin position="875"/>
        <end position="903"/>
    </location>
</feature>
<keyword evidence="2" id="KW-0677">Repeat</keyword>
<dbReference type="OrthoDB" id="7668193at2759"/>
<evidence type="ECO:0000256" key="6">
    <source>
        <dbReference type="SAM" id="MobiDB-lite"/>
    </source>
</evidence>
<proteinExistence type="inferred from homology"/>
<dbReference type="AlphaFoldDB" id="A0A427YI70"/>
<dbReference type="Gene3D" id="2.130.10.10">
    <property type="entry name" value="YVTN repeat-like/Quinoprotein amine dehydrogenase"/>
    <property type="match status" value="1"/>
</dbReference>
<name>A0A427YI70_9TREE</name>
<reference evidence="7 8" key="1">
    <citation type="submission" date="2018-11" db="EMBL/GenBank/DDBJ databases">
        <title>Genome sequence of Saitozyma podzolica DSM 27192.</title>
        <authorList>
            <person name="Aliyu H."/>
            <person name="Gorte O."/>
            <person name="Ochsenreither K."/>
        </authorList>
    </citation>
    <scope>NUCLEOTIDE SEQUENCE [LARGE SCALE GENOMIC DNA]</scope>
    <source>
        <strain evidence="7 8">DSM 27192</strain>
    </source>
</reference>
<dbReference type="InterPro" id="IPR001680">
    <property type="entry name" value="WD40_rpt"/>
</dbReference>
<dbReference type="STRING" id="1890683.A0A427YI70"/>
<dbReference type="PANTHER" id="PTHR19854">
    <property type="entry name" value="TRANSDUCIN BETA-LIKE 3"/>
    <property type="match status" value="1"/>
</dbReference>
<dbReference type="InterPro" id="IPR036322">
    <property type="entry name" value="WD40_repeat_dom_sf"/>
</dbReference>
<evidence type="ECO:0000313" key="7">
    <source>
        <dbReference type="EMBL" id="RSH90773.1"/>
    </source>
</evidence>
<dbReference type="PROSITE" id="PS50082">
    <property type="entry name" value="WD_REPEATS_2"/>
    <property type="match status" value="1"/>
</dbReference>